<dbReference type="PANTHER" id="PTHR33116:SF76">
    <property type="entry name" value="DUF4283 DOMAIN-CONTAINING PROTEIN"/>
    <property type="match status" value="1"/>
</dbReference>
<keyword evidence="2" id="KW-0695">RNA-directed DNA polymerase</keyword>
<proteinExistence type="predicted"/>
<keyword evidence="3" id="KW-1185">Reference proteome</keyword>
<keyword evidence="2" id="KW-0548">Nucleotidyltransferase</keyword>
<accession>A0ABQ5HTA2</accession>
<name>A0ABQ5HTA2_9ASTR</name>
<reference evidence="2" key="2">
    <citation type="submission" date="2022-01" db="EMBL/GenBank/DDBJ databases">
        <authorList>
            <person name="Yamashiro T."/>
            <person name="Shiraishi A."/>
            <person name="Satake H."/>
            <person name="Nakayama K."/>
        </authorList>
    </citation>
    <scope>NUCLEOTIDE SEQUENCE</scope>
</reference>
<organism evidence="2 3">
    <name type="scientific">Tanacetum coccineum</name>
    <dbReference type="NCBI Taxonomy" id="301880"/>
    <lineage>
        <taxon>Eukaryota</taxon>
        <taxon>Viridiplantae</taxon>
        <taxon>Streptophyta</taxon>
        <taxon>Embryophyta</taxon>
        <taxon>Tracheophyta</taxon>
        <taxon>Spermatophyta</taxon>
        <taxon>Magnoliopsida</taxon>
        <taxon>eudicotyledons</taxon>
        <taxon>Gunneridae</taxon>
        <taxon>Pentapetalae</taxon>
        <taxon>asterids</taxon>
        <taxon>campanulids</taxon>
        <taxon>Asterales</taxon>
        <taxon>Asteraceae</taxon>
        <taxon>Asteroideae</taxon>
        <taxon>Anthemideae</taxon>
        <taxon>Anthemidinae</taxon>
        <taxon>Tanacetum</taxon>
    </lineage>
</organism>
<comment type="caution">
    <text evidence="2">The sequence shown here is derived from an EMBL/GenBank/DDBJ whole genome shotgun (WGS) entry which is preliminary data.</text>
</comment>
<evidence type="ECO:0000259" key="1">
    <source>
        <dbReference type="Pfam" id="PF13966"/>
    </source>
</evidence>
<feature type="domain" description="Reverse transcriptase zinc-binding" evidence="1">
    <location>
        <begin position="207"/>
        <end position="296"/>
    </location>
</feature>
<sequence length="346" mass="40785">MPFEEGVLPVKYLGVPLISSGLFHKDCKILVERVKIKIEDWKNKSLSFAGEMKRGNAKVKWDIVCLPKEDGGLGIRRLKTWNLALMTTHIWSILSNRQSLWVKWINSYRLKDRNFWDIPVKSNSSYGWRKILQMQNVVRRFFFHVVGKGNRKSAWFDKWLDEGPFDAIISRRDIHRGGFNTDSVVHDLLRDNAWAWPAEWLGNTQSFIVANVWNSIRPRSNKVDWFDVVWFSQSILRHSFLVWLLIRERLKTEDKLKAWEVESSVNIDNLKCTLCRRVQDSHAHPFFECGFSLQVWSMAKVLIHFPSVDNSWRSFVMDVKPIAQMRWAKVIVAKRLFGATVYFVWQ</sequence>
<protein>
    <submittedName>
        <fullName evidence="2">Reverse transcriptase domain, reverse transcriptase zinc-binding domain protein</fullName>
    </submittedName>
</protein>
<dbReference type="GO" id="GO:0003964">
    <property type="term" value="F:RNA-directed DNA polymerase activity"/>
    <property type="evidence" value="ECO:0007669"/>
    <property type="project" value="UniProtKB-KW"/>
</dbReference>
<evidence type="ECO:0000313" key="2">
    <source>
        <dbReference type="EMBL" id="GJT91068.1"/>
    </source>
</evidence>
<gene>
    <name evidence="2" type="ORF">Tco_1079913</name>
</gene>
<evidence type="ECO:0000313" key="3">
    <source>
        <dbReference type="Proteomes" id="UP001151760"/>
    </source>
</evidence>
<dbReference type="InterPro" id="IPR026960">
    <property type="entry name" value="RVT-Znf"/>
</dbReference>
<dbReference type="PANTHER" id="PTHR33116">
    <property type="entry name" value="REVERSE TRANSCRIPTASE ZINC-BINDING DOMAIN-CONTAINING PROTEIN-RELATED-RELATED"/>
    <property type="match status" value="1"/>
</dbReference>
<dbReference type="EMBL" id="BQNB010019984">
    <property type="protein sequence ID" value="GJT91068.1"/>
    <property type="molecule type" value="Genomic_DNA"/>
</dbReference>
<dbReference type="Proteomes" id="UP001151760">
    <property type="component" value="Unassembled WGS sequence"/>
</dbReference>
<dbReference type="Pfam" id="PF13966">
    <property type="entry name" value="zf-RVT"/>
    <property type="match status" value="1"/>
</dbReference>
<keyword evidence="2" id="KW-0808">Transferase</keyword>
<reference evidence="2" key="1">
    <citation type="journal article" date="2022" name="Int. J. Mol. Sci.">
        <title>Draft Genome of Tanacetum Coccineum: Genomic Comparison of Closely Related Tanacetum-Family Plants.</title>
        <authorList>
            <person name="Yamashiro T."/>
            <person name="Shiraishi A."/>
            <person name="Nakayama K."/>
            <person name="Satake H."/>
        </authorList>
    </citation>
    <scope>NUCLEOTIDE SEQUENCE</scope>
</reference>